<dbReference type="RefSeq" id="XP_008725377.1">
    <property type="nucleotide sequence ID" value="XM_008727155.1"/>
</dbReference>
<reference evidence="2 3" key="1">
    <citation type="submission" date="2013-03" db="EMBL/GenBank/DDBJ databases">
        <title>The Genome Sequence of Cladophialophora carrionii CBS 160.54.</title>
        <authorList>
            <consortium name="The Broad Institute Genomics Platform"/>
            <person name="Cuomo C."/>
            <person name="de Hoog S."/>
            <person name="Gorbushina A."/>
            <person name="Walker B."/>
            <person name="Young S.K."/>
            <person name="Zeng Q."/>
            <person name="Gargeya S."/>
            <person name="Fitzgerald M."/>
            <person name="Haas B."/>
            <person name="Abouelleil A."/>
            <person name="Allen A.W."/>
            <person name="Alvarado L."/>
            <person name="Arachchi H.M."/>
            <person name="Berlin A.M."/>
            <person name="Chapman S.B."/>
            <person name="Gainer-Dewar J."/>
            <person name="Goldberg J."/>
            <person name="Griggs A."/>
            <person name="Gujja S."/>
            <person name="Hansen M."/>
            <person name="Howarth C."/>
            <person name="Imamovic A."/>
            <person name="Ireland A."/>
            <person name="Larimer J."/>
            <person name="McCowan C."/>
            <person name="Murphy C."/>
            <person name="Pearson M."/>
            <person name="Poon T.W."/>
            <person name="Priest M."/>
            <person name="Roberts A."/>
            <person name="Saif S."/>
            <person name="Shea T."/>
            <person name="Sisk P."/>
            <person name="Sykes S."/>
            <person name="Wortman J."/>
            <person name="Nusbaum C."/>
            <person name="Birren B."/>
        </authorList>
    </citation>
    <scope>NUCLEOTIDE SEQUENCE [LARGE SCALE GENOMIC DNA]</scope>
    <source>
        <strain evidence="2 3">CBS 160.54</strain>
    </source>
</reference>
<proteinExistence type="predicted"/>
<dbReference type="HOGENOM" id="CLU_1107169_0_0_1"/>
<accession>V9DJB5</accession>
<feature type="chain" id="PRO_5004773675" evidence="1">
    <location>
        <begin position="22"/>
        <end position="250"/>
    </location>
</feature>
<evidence type="ECO:0000256" key="1">
    <source>
        <dbReference type="SAM" id="SignalP"/>
    </source>
</evidence>
<organism evidence="2 3">
    <name type="scientific">Cladophialophora carrionii CBS 160.54</name>
    <dbReference type="NCBI Taxonomy" id="1279043"/>
    <lineage>
        <taxon>Eukaryota</taxon>
        <taxon>Fungi</taxon>
        <taxon>Dikarya</taxon>
        <taxon>Ascomycota</taxon>
        <taxon>Pezizomycotina</taxon>
        <taxon>Eurotiomycetes</taxon>
        <taxon>Chaetothyriomycetidae</taxon>
        <taxon>Chaetothyriales</taxon>
        <taxon>Herpotrichiellaceae</taxon>
        <taxon>Cladophialophora</taxon>
    </lineage>
</organism>
<dbReference type="GeneID" id="19981302"/>
<evidence type="ECO:0000313" key="2">
    <source>
        <dbReference type="EMBL" id="ETI26032.1"/>
    </source>
</evidence>
<dbReference type="VEuPathDB" id="FungiDB:G647_02809"/>
<sequence>MTSSIRRTFVTGLLLATMVLGQDCGRRVVFTDRGASSNYYNCSGYVDGDMWKYLAWYNGTTTVTLTGGPASECPDTTWQPLKNSFLIGGMTVPGNASLDRRVYDNNTFYFEIPSKDNDNITVSFQSSSDEWYDEPQGWQLNATKKGDGYDLAGTWIGTLPDNNELDFPGVPGDDCWYGGPYYLGMKGYDNMKWVLEGHVSPTAAEISIIETNVDRDGGVWHIYTNFTGKAGPKGPKLVTTGNAPTTDAKA</sequence>
<dbReference type="AlphaFoldDB" id="V9DJB5"/>
<dbReference type="Proteomes" id="UP000030678">
    <property type="component" value="Unassembled WGS sequence"/>
</dbReference>
<protein>
    <submittedName>
        <fullName evidence="2">Uncharacterized protein</fullName>
    </submittedName>
</protein>
<dbReference type="EMBL" id="KB822703">
    <property type="protein sequence ID" value="ETI26032.1"/>
    <property type="molecule type" value="Genomic_DNA"/>
</dbReference>
<keyword evidence="1" id="KW-0732">Signal</keyword>
<name>V9DJB5_9EURO</name>
<gene>
    <name evidence="2" type="ORF">G647_02809</name>
</gene>
<evidence type="ECO:0000313" key="3">
    <source>
        <dbReference type="Proteomes" id="UP000030678"/>
    </source>
</evidence>
<feature type="signal peptide" evidence="1">
    <location>
        <begin position="1"/>
        <end position="21"/>
    </location>
</feature>
<dbReference type="OrthoDB" id="4125219at2759"/>